<evidence type="ECO:0000256" key="1">
    <source>
        <dbReference type="SAM" id="MobiDB-lite"/>
    </source>
</evidence>
<dbReference type="RefSeq" id="XP_070918024.1">
    <property type="nucleotide sequence ID" value="XM_071061923.1"/>
</dbReference>
<accession>A0ABQ0GEV5</accession>
<keyword evidence="3" id="KW-1185">Reference proteome</keyword>
<protein>
    <submittedName>
        <fullName evidence="2">Uncharacterized protein</fullName>
    </submittedName>
</protein>
<name>A0ABQ0GEV5_9PEZI</name>
<reference evidence="2 3" key="1">
    <citation type="submission" date="2024-09" db="EMBL/GenBank/DDBJ databases">
        <title>Itraconazole resistance in Madurella fahalii resulting from another homologue of gene encoding cytochrome P450 14-alpha sterol demethylase (CYP51).</title>
        <authorList>
            <person name="Yoshioka I."/>
            <person name="Fahal A.H."/>
            <person name="Kaneko S."/>
            <person name="Yaguchi T."/>
        </authorList>
    </citation>
    <scope>NUCLEOTIDE SEQUENCE [LARGE SCALE GENOMIC DNA]</scope>
    <source>
        <strain evidence="2 3">IFM 68171</strain>
    </source>
</reference>
<proteinExistence type="predicted"/>
<comment type="caution">
    <text evidence="2">The sequence shown here is derived from an EMBL/GenBank/DDBJ whole genome shotgun (WGS) entry which is preliminary data.</text>
</comment>
<feature type="region of interest" description="Disordered" evidence="1">
    <location>
        <begin position="111"/>
        <end position="140"/>
    </location>
</feature>
<dbReference type="GeneID" id="98177246"/>
<evidence type="ECO:0000313" key="3">
    <source>
        <dbReference type="Proteomes" id="UP001628179"/>
    </source>
</evidence>
<dbReference type="EMBL" id="BAAFSV010000003">
    <property type="protein sequence ID" value="GAB1316293.1"/>
    <property type="molecule type" value="Genomic_DNA"/>
</dbReference>
<gene>
    <name evidence="2" type="ORF">MFIFM68171_06503</name>
</gene>
<evidence type="ECO:0000313" key="2">
    <source>
        <dbReference type="EMBL" id="GAB1316293.1"/>
    </source>
</evidence>
<organism evidence="2 3">
    <name type="scientific">Madurella fahalii</name>
    <dbReference type="NCBI Taxonomy" id="1157608"/>
    <lineage>
        <taxon>Eukaryota</taxon>
        <taxon>Fungi</taxon>
        <taxon>Dikarya</taxon>
        <taxon>Ascomycota</taxon>
        <taxon>Pezizomycotina</taxon>
        <taxon>Sordariomycetes</taxon>
        <taxon>Sordariomycetidae</taxon>
        <taxon>Sordariales</taxon>
        <taxon>Sordariales incertae sedis</taxon>
        <taxon>Madurella</taxon>
    </lineage>
</organism>
<dbReference type="Proteomes" id="UP001628179">
    <property type="component" value="Unassembled WGS sequence"/>
</dbReference>
<sequence length="253" mass="27082">MCVAIIGYCDCLDCCGDPAVGKLQRVDFCVERQKELGDVWSRWTPVEKSLIPCDNLAFIRQKDANACRFANKKKSSSVENTDPTAVAAALSGACSVPATAKLSACSTGHVLEQPKDGNNGSTDPIAASSKTTDKEPAEDTLAFKPINKPRKKLPNSRPPLSEARLRAAAAAALAVSYPNGGAPPSKSATPALESANEKMDDWTKEEVMKLLLCRSKDMGFDDISRNVLPGHDADECIEKLASMGRKHGFESLV</sequence>